<dbReference type="UniPathway" id="UPA00056">
    <property type="reaction ID" value="UER00093"/>
</dbReference>
<feature type="binding site" evidence="14">
    <location>
        <position position="288"/>
    </location>
    <ligand>
        <name>a divalent metal cation</name>
        <dbReference type="ChEBI" id="CHEBI:60240"/>
    </ligand>
</feature>
<dbReference type="GO" id="GO:0016114">
    <property type="term" value="P:terpenoid biosynthetic process"/>
    <property type="evidence" value="ECO:0007669"/>
    <property type="project" value="InterPro"/>
</dbReference>
<feature type="site" description="Transition state stabilizer" evidence="14">
    <location>
        <position position="280"/>
    </location>
</feature>
<comment type="similarity">
    <text evidence="14">In the N-terminal section; belongs to the IspD/TarI cytidylyltransferase family. IspD subfamily.</text>
</comment>
<dbReference type="AlphaFoldDB" id="A0A7V7TY96"/>
<dbReference type="HAMAP" id="MF_00107">
    <property type="entry name" value="IspF"/>
    <property type="match status" value="1"/>
</dbReference>
<evidence type="ECO:0000256" key="12">
    <source>
        <dbReference type="ARBA" id="ARBA00023239"/>
    </source>
</evidence>
<feature type="binding site" evidence="14">
    <location>
        <position position="388"/>
    </location>
    <ligand>
        <name>4-CDP-2-C-methyl-D-erythritol 2-phosphate</name>
        <dbReference type="ChEBI" id="CHEBI:57919"/>
    </ligand>
</feature>
<comment type="catalytic activity">
    <reaction evidence="1 14">
        <text>4-CDP-2-C-methyl-D-erythritol 2-phosphate = 2-C-methyl-D-erythritol 2,4-cyclic diphosphate + CMP</text>
        <dbReference type="Rhea" id="RHEA:23864"/>
        <dbReference type="ChEBI" id="CHEBI:57919"/>
        <dbReference type="ChEBI" id="CHEBI:58483"/>
        <dbReference type="ChEBI" id="CHEBI:60377"/>
        <dbReference type="EC" id="4.6.1.12"/>
    </reaction>
</comment>
<dbReference type="SUPFAM" id="SSF69765">
    <property type="entry name" value="IpsF-like"/>
    <property type="match status" value="1"/>
</dbReference>
<keyword evidence="12 14" id="KW-0456">Lyase</keyword>
<keyword evidence="10 14" id="KW-0479">Metal-binding</keyword>
<dbReference type="GO" id="GO:0050518">
    <property type="term" value="F:2-C-methyl-D-erythritol 4-phosphate cytidylyltransferase activity"/>
    <property type="evidence" value="ECO:0007669"/>
    <property type="project" value="UniProtKB-UniRule"/>
</dbReference>
<evidence type="ECO:0000259" key="15">
    <source>
        <dbReference type="Pfam" id="PF02542"/>
    </source>
</evidence>
<dbReference type="PROSITE" id="PS01295">
    <property type="entry name" value="ISPD"/>
    <property type="match status" value="1"/>
</dbReference>
<dbReference type="NCBIfam" id="NF006899">
    <property type="entry name" value="PRK09382.1"/>
    <property type="match status" value="1"/>
</dbReference>
<feature type="binding site" evidence="14">
    <location>
        <begin position="280"/>
        <end position="281"/>
    </location>
    <ligand>
        <name>4-CDP-2-C-methyl-D-erythritol 2-phosphate</name>
        <dbReference type="ChEBI" id="CHEBI:57919"/>
    </ligand>
</feature>
<comment type="pathway">
    <text evidence="5 14">Isoprenoid biosynthesis; isopentenyl diphosphate biosynthesis via DXP pathway; isopentenyl diphosphate from 1-deoxy-D-xylulose 5-phosphate: step 2/6.</text>
</comment>
<evidence type="ECO:0000256" key="6">
    <source>
        <dbReference type="ARBA" id="ARBA00008480"/>
    </source>
</evidence>
<dbReference type="PANTHER" id="PTHR43181:SF1">
    <property type="entry name" value="2-C-METHYL-D-ERYTHRITOL 2,4-CYCLODIPHOSPHATE SYNTHASE, CHLOROPLASTIC"/>
    <property type="match status" value="1"/>
</dbReference>
<comment type="pathway">
    <text evidence="4 14">Isoprenoid biosynthesis; isopentenyl diphosphate biosynthesis via DXP pathway; isopentenyl diphosphate from 1-deoxy-D-xylulose 5-phosphate: step 4/6.</text>
</comment>
<comment type="cofactor">
    <cofactor evidence="3 14">
        <name>a divalent metal cation</name>
        <dbReference type="ChEBI" id="CHEBI:60240"/>
    </cofactor>
</comment>
<feature type="binding site" evidence="14">
    <location>
        <begin position="254"/>
        <end position="256"/>
    </location>
    <ligand>
        <name>4-CDP-2-C-methyl-D-erythritol 2-phosphate</name>
        <dbReference type="ChEBI" id="CHEBI:57919"/>
    </ligand>
</feature>
<dbReference type="CDD" id="cd02516">
    <property type="entry name" value="CDP-ME_synthetase"/>
    <property type="match status" value="1"/>
</dbReference>
<feature type="domain" description="2-C-methyl-D-erythritol 2,4-cyclodiphosphate synthase" evidence="15">
    <location>
        <begin position="248"/>
        <end position="400"/>
    </location>
</feature>
<dbReference type="InterPro" id="IPR034683">
    <property type="entry name" value="IspD/TarI"/>
</dbReference>
<evidence type="ECO:0000256" key="3">
    <source>
        <dbReference type="ARBA" id="ARBA00001968"/>
    </source>
</evidence>
<reference evidence="16 17" key="1">
    <citation type="submission" date="2019-09" db="EMBL/GenBank/DDBJ databases">
        <title>YIM 132180 draft genome.</title>
        <authorList>
            <person name="Zhang K."/>
        </authorList>
    </citation>
    <scope>NUCLEOTIDE SEQUENCE [LARGE SCALE GENOMIC DNA]</scope>
    <source>
        <strain evidence="16 17">YIM 132180</strain>
    </source>
</reference>
<comment type="function">
    <text evidence="14">Bifunctional enzyme that catalyzes the formation of 4-diphosphocytidyl-2-C-methyl-D-erythritol from CTP and 2-C-methyl-D-erythritol 4-phosphate (MEP) (IspD), and catalyzes the conversion of 4-diphosphocytidyl-2-C-methyl-D-erythritol 2-phosphate (CDP-ME2P) to 2-C-methyl-D-erythritol 2,4-cyclodiphosphate (ME-CPP) with a corresponding release of cytidine 5-monophosphate (CMP) (IspF).</text>
</comment>
<feature type="binding site" evidence="14">
    <location>
        <begin position="378"/>
        <end position="381"/>
    </location>
    <ligand>
        <name>4-CDP-2-C-methyl-D-erythritol 2-phosphate</name>
        <dbReference type="ChEBI" id="CHEBI:57919"/>
    </ligand>
</feature>
<keyword evidence="13 14" id="KW-0511">Multifunctional enzyme</keyword>
<feature type="region of interest" description="2-C-methyl-D-erythritol 2,4-cyclodiphosphate synthase" evidence="14">
    <location>
        <begin position="248"/>
        <end position="407"/>
    </location>
</feature>
<dbReference type="GO" id="GO:0008685">
    <property type="term" value="F:2-C-methyl-D-erythritol 2,4-cyclodiphosphate synthase activity"/>
    <property type="evidence" value="ECO:0007669"/>
    <property type="project" value="UniProtKB-UniRule"/>
</dbReference>
<dbReference type="InterPro" id="IPR020555">
    <property type="entry name" value="MECDP_synthase_CS"/>
</dbReference>
<comment type="similarity">
    <text evidence="6">Belongs to the IspF family.</text>
</comment>
<dbReference type="InterPro" id="IPR001228">
    <property type="entry name" value="IspD"/>
</dbReference>
<feature type="region of interest" description="2-C-methyl-D-erythritol 4-phosphate cytidylyltransferase" evidence="14">
    <location>
        <begin position="1"/>
        <end position="247"/>
    </location>
</feature>
<dbReference type="EC" id="4.6.1.12" evidence="14"/>
<gene>
    <name evidence="14" type="primary">ispDF</name>
    <name evidence="16" type="ORF">F6X38_02765</name>
</gene>
<dbReference type="GO" id="GO:0019288">
    <property type="term" value="P:isopentenyl diphosphate biosynthetic process, methylerythritol 4-phosphate pathway"/>
    <property type="evidence" value="ECO:0007669"/>
    <property type="project" value="UniProtKB-UniRule"/>
</dbReference>
<sequence length="407" mass="43057">MTVERSNILAKQAGRVGVVIVAAGQGSRAGGDAAVPKQFRSIGGRTVLERAIACFEVLEEVAAVVVVVGEADIPRAREMRMSSADLRFVAGGPTRQRSVRAGLEALGDDPPAIVLIHDAARPFADADMIRRVIAGVEPDVGALPAVAVSDTLKRVGADRLVEATVDRSRIHAAQTPQGFAYAAICAAHADAADAGLHDCTDDTAVLEWHGGRTKLVEGSTDNIKLTFPADFERAEAMLARGDRMIDVRTGNGYDVHRLVEGTHVTLCGVRIAHDQALSGHSDADVGLHALTDALLATCGEGDIGVHFPPSDERWRGAASHIFVRHAVDLVRRHGGTICNVDVTLIAEAPKILPHRDAMCAALSEMTGLDRRRVSVKATTNETIGFVGRREGIAAIATASVSYAEHPE</sequence>
<feature type="site" description="Transition state stabilizer" evidence="14">
    <location>
        <position position="379"/>
    </location>
</feature>
<dbReference type="NCBIfam" id="TIGR00453">
    <property type="entry name" value="ispD"/>
    <property type="match status" value="1"/>
</dbReference>
<evidence type="ECO:0000256" key="1">
    <source>
        <dbReference type="ARBA" id="ARBA00000200"/>
    </source>
</evidence>
<accession>A0A7V7TY96</accession>
<evidence type="ECO:0000256" key="9">
    <source>
        <dbReference type="ARBA" id="ARBA00022695"/>
    </source>
</evidence>
<dbReference type="NCBIfam" id="TIGR00151">
    <property type="entry name" value="ispF"/>
    <property type="match status" value="1"/>
</dbReference>
<keyword evidence="8 14" id="KW-0808">Transferase</keyword>
<dbReference type="RefSeq" id="WP_150968346.1">
    <property type="nucleotide sequence ID" value="NZ_VZDO01000002.1"/>
</dbReference>
<dbReference type="PANTHER" id="PTHR43181">
    <property type="entry name" value="2-C-METHYL-D-ERYTHRITOL 2,4-CYCLODIPHOSPHATE SYNTHASE, CHLOROPLASTIC"/>
    <property type="match status" value="1"/>
</dbReference>
<dbReference type="CDD" id="cd00554">
    <property type="entry name" value="MECDP_synthase"/>
    <property type="match status" value="1"/>
</dbReference>
<dbReference type="PROSITE" id="PS01350">
    <property type="entry name" value="ISPF"/>
    <property type="match status" value="1"/>
</dbReference>
<proteinExistence type="inferred from homology"/>
<evidence type="ECO:0000256" key="8">
    <source>
        <dbReference type="ARBA" id="ARBA00022679"/>
    </source>
</evidence>
<evidence type="ECO:0000256" key="2">
    <source>
        <dbReference type="ARBA" id="ARBA00001282"/>
    </source>
</evidence>
<keyword evidence="9 14" id="KW-0548">Nucleotidyltransferase</keyword>
<dbReference type="InterPro" id="IPR018294">
    <property type="entry name" value="ISPD_synthase_CS"/>
</dbReference>
<evidence type="ECO:0000313" key="16">
    <source>
        <dbReference type="EMBL" id="KAB0682086.1"/>
    </source>
</evidence>
<name>A0A7V7TY96_9HYPH</name>
<comment type="catalytic activity">
    <reaction evidence="2 14">
        <text>2-C-methyl-D-erythritol 4-phosphate + CTP + H(+) = 4-CDP-2-C-methyl-D-erythritol + diphosphate</text>
        <dbReference type="Rhea" id="RHEA:13429"/>
        <dbReference type="ChEBI" id="CHEBI:15378"/>
        <dbReference type="ChEBI" id="CHEBI:33019"/>
        <dbReference type="ChEBI" id="CHEBI:37563"/>
        <dbReference type="ChEBI" id="CHEBI:57823"/>
        <dbReference type="ChEBI" id="CHEBI:58262"/>
        <dbReference type="EC" id="2.7.7.60"/>
    </reaction>
</comment>
<evidence type="ECO:0000313" key="17">
    <source>
        <dbReference type="Proteomes" id="UP000432089"/>
    </source>
</evidence>
<dbReference type="InterPro" id="IPR029044">
    <property type="entry name" value="Nucleotide-diphossugar_trans"/>
</dbReference>
<dbReference type="EC" id="2.7.7.60" evidence="14"/>
<comment type="similarity">
    <text evidence="14">In the C-terminal section; belongs to the IspF family.</text>
</comment>
<feature type="binding site" evidence="14">
    <location>
        <position position="254"/>
    </location>
    <ligand>
        <name>a divalent metal cation</name>
        <dbReference type="ChEBI" id="CHEBI:60240"/>
    </ligand>
</feature>
<dbReference type="GO" id="GO:0046872">
    <property type="term" value="F:metal ion binding"/>
    <property type="evidence" value="ECO:0007669"/>
    <property type="project" value="UniProtKB-KW"/>
</dbReference>
<comment type="caution">
    <text evidence="16">The sequence shown here is derived from an EMBL/GenBank/DDBJ whole genome shotgun (WGS) entry which is preliminary data.</text>
</comment>
<protein>
    <recommendedName>
        <fullName evidence="14">Bifunctional enzyme IspD/IspF</fullName>
    </recommendedName>
    <domain>
        <recommendedName>
            <fullName evidence="14">2-C-methyl-D-erythritol 4-phosphate cytidylyltransferase</fullName>
            <ecNumber evidence="14">2.7.7.60</ecNumber>
        </recommendedName>
        <alternativeName>
            <fullName evidence="14">4-diphosphocytidyl-2C-methyl-D-erythritol synthase</fullName>
        </alternativeName>
        <alternativeName>
            <fullName evidence="14">MEP cytidylyltransferase</fullName>
            <shortName evidence="14">MCT</shortName>
        </alternativeName>
    </domain>
    <domain>
        <recommendedName>
            <fullName evidence="14">2-C-methyl-D-erythritol 2,4-cyclodiphosphate synthase</fullName>
            <shortName evidence="14">MECDP-synthase</shortName>
            <shortName evidence="14">MECPP-synthase</shortName>
            <shortName evidence="14">MECPS</shortName>
            <ecNumber evidence="14">4.6.1.12</ecNumber>
        </recommendedName>
    </domain>
</protein>
<evidence type="ECO:0000256" key="10">
    <source>
        <dbReference type="ARBA" id="ARBA00022723"/>
    </source>
</evidence>
<keyword evidence="17" id="KW-1185">Reference proteome</keyword>
<evidence type="ECO:0000256" key="5">
    <source>
        <dbReference type="ARBA" id="ARBA00004787"/>
    </source>
</evidence>
<dbReference type="Proteomes" id="UP000432089">
    <property type="component" value="Unassembled WGS sequence"/>
</dbReference>
<feature type="site" description="Transition state stabilizer" evidence="14">
    <location>
        <position position="28"/>
    </location>
</feature>
<dbReference type="InterPro" id="IPR036571">
    <property type="entry name" value="MECDP_synthase_sf"/>
</dbReference>
<feature type="site" description="Transition state stabilizer" evidence="14">
    <location>
        <position position="37"/>
    </location>
</feature>
<dbReference type="InterPro" id="IPR026596">
    <property type="entry name" value="IspD/F"/>
</dbReference>
<feature type="binding site" evidence="14">
    <location>
        <position position="256"/>
    </location>
    <ligand>
        <name>a divalent metal cation</name>
        <dbReference type="ChEBI" id="CHEBI:60240"/>
    </ligand>
</feature>
<dbReference type="Pfam" id="PF01128">
    <property type="entry name" value="IspD"/>
    <property type="match status" value="1"/>
</dbReference>
<dbReference type="HAMAP" id="MF_00108">
    <property type="entry name" value="IspD"/>
    <property type="match status" value="1"/>
</dbReference>
<evidence type="ECO:0000256" key="7">
    <source>
        <dbReference type="ARBA" id="ARBA00009789"/>
    </source>
</evidence>
<organism evidence="16 17">
    <name type="scientific">Plantimonas leprariae</name>
    <dbReference type="NCBI Taxonomy" id="2615207"/>
    <lineage>
        <taxon>Bacteria</taxon>
        <taxon>Pseudomonadati</taxon>
        <taxon>Pseudomonadota</taxon>
        <taxon>Alphaproteobacteria</taxon>
        <taxon>Hyphomicrobiales</taxon>
        <taxon>Aurantimonadaceae</taxon>
        <taxon>Plantimonas</taxon>
    </lineage>
</organism>
<dbReference type="SUPFAM" id="SSF53448">
    <property type="entry name" value="Nucleotide-diphospho-sugar transferases"/>
    <property type="match status" value="1"/>
</dbReference>
<dbReference type="Pfam" id="PF02542">
    <property type="entry name" value="YgbB"/>
    <property type="match status" value="1"/>
</dbReference>
<evidence type="ECO:0000256" key="4">
    <source>
        <dbReference type="ARBA" id="ARBA00004709"/>
    </source>
</evidence>
<evidence type="ECO:0000256" key="14">
    <source>
        <dbReference type="HAMAP-Rule" id="MF_01520"/>
    </source>
</evidence>
<evidence type="ECO:0000256" key="11">
    <source>
        <dbReference type="ARBA" id="ARBA00023229"/>
    </source>
</evidence>
<dbReference type="Gene3D" id="3.30.1330.50">
    <property type="entry name" value="2-C-methyl-D-erythritol 2,4-cyclodiphosphate synthase"/>
    <property type="match status" value="1"/>
</dbReference>
<dbReference type="InterPro" id="IPR003526">
    <property type="entry name" value="MECDP_synthase"/>
</dbReference>
<feature type="site" description="Positions MEP for the nucleophilic attack" evidence="14">
    <location>
        <position position="167"/>
    </location>
</feature>
<dbReference type="FunFam" id="3.90.550.10:FF:000003">
    <property type="entry name" value="2-C-methyl-D-erythritol 4-phosphate cytidylyltransferase"/>
    <property type="match status" value="1"/>
</dbReference>
<dbReference type="Gene3D" id="3.90.550.10">
    <property type="entry name" value="Spore Coat Polysaccharide Biosynthesis Protein SpsA, Chain A"/>
    <property type="match status" value="1"/>
</dbReference>
<evidence type="ECO:0000256" key="13">
    <source>
        <dbReference type="ARBA" id="ARBA00023268"/>
    </source>
</evidence>
<comment type="caution">
    <text evidence="14">Lacks conserved residue(s) required for the propagation of feature annotation.</text>
</comment>
<comment type="similarity">
    <text evidence="7">Belongs to the IspD/TarI cytidylyltransferase family. IspD subfamily.</text>
</comment>
<feature type="site" description="Positions MEP for the nucleophilic attack" evidence="14">
    <location>
        <position position="224"/>
    </location>
</feature>
<dbReference type="HAMAP" id="MF_01520">
    <property type="entry name" value="IspDF"/>
    <property type="match status" value="1"/>
</dbReference>
<feature type="binding site" evidence="14">
    <location>
        <begin position="302"/>
        <end position="304"/>
    </location>
    <ligand>
        <name>4-CDP-2-C-methyl-D-erythritol 2-phosphate</name>
        <dbReference type="ChEBI" id="CHEBI:57919"/>
    </ligand>
</feature>
<dbReference type="EMBL" id="VZDO01000002">
    <property type="protein sequence ID" value="KAB0682086.1"/>
    <property type="molecule type" value="Genomic_DNA"/>
</dbReference>
<feature type="binding site" evidence="14">
    <location>
        <position position="385"/>
    </location>
    <ligand>
        <name>4-CDP-2-C-methyl-D-erythritol 2-phosphate</name>
        <dbReference type="ChEBI" id="CHEBI:57919"/>
    </ligand>
</feature>
<keyword evidence="11 14" id="KW-0414">Isoprene biosynthesis</keyword>